<feature type="transmembrane region" description="Helical" evidence="4">
    <location>
        <begin position="162"/>
        <end position="185"/>
    </location>
</feature>
<evidence type="ECO:0000256" key="1">
    <source>
        <dbReference type="ARBA" id="ARBA00022679"/>
    </source>
</evidence>
<accession>A0ABY0XRP1</accession>
<evidence type="ECO:0000256" key="2">
    <source>
        <dbReference type="ARBA" id="ARBA00022801"/>
    </source>
</evidence>
<name>A0ABY0XRP1_9PSED</name>
<keyword evidence="1" id="KW-0808">Transferase</keyword>
<dbReference type="GO" id="GO:0016746">
    <property type="term" value="F:acyltransferase activity"/>
    <property type="evidence" value="ECO:0007669"/>
    <property type="project" value="UniProtKB-KW"/>
</dbReference>
<comment type="caution">
    <text evidence="6">The sequence shown here is derived from an EMBL/GenBank/DDBJ whole genome shotgun (WGS) entry which is preliminary data.</text>
</comment>
<evidence type="ECO:0000313" key="7">
    <source>
        <dbReference type="Proteomes" id="UP000199665"/>
    </source>
</evidence>
<keyword evidence="4" id="KW-0472">Membrane</keyword>
<dbReference type="RefSeq" id="WP_090463392.1">
    <property type="nucleotide sequence ID" value="NZ_FNRV01000001.1"/>
</dbReference>
<evidence type="ECO:0000256" key="3">
    <source>
        <dbReference type="ARBA" id="ARBA00023098"/>
    </source>
</evidence>
<dbReference type="EMBL" id="FNRV01000001">
    <property type="protein sequence ID" value="SEB99315.1"/>
    <property type="molecule type" value="Genomic_DNA"/>
</dbReference>
<reference evidence="6 7" key="1">
    <citation type="submission" date="2016-10" db="EMBL/GenBank/DDBJ databases">
        <authorList>
            <person name="Varghese N."/>
            <person name="Submissions S."/>
        </authorList>
    </citation>
    <scope>NUCLEOTIDE SEQUENCE [LARGE SCALE GENOMIC DNA]</scope>
    <source>
        <strain evidence="6 7">DSM 18327</strain>
    </source>
</reference>
<evidence type="ECO:0000259" key="5">
    <source>
        <dbReference type="PROSITE" id="PS51934"/>
    </source>
</evidence>
<gene>
    <name evidence="6" type="ORF">SAMN05216205_1182</name>
</gene>
<dbReference type="Pfam" id="PF04970">
    <property type="entry name" value="LRAT"/>
    <property type="match status" value="1"/>
</dbReference>
<feature type="domain" description="LRAT" evidence="5">
    <location>
        <begin position="6"/>
        <end position="105"/>
    </location>
</feature>
<keyword evidence="7" id="KW-1185">Reference proteome</keyword>
<dbReference type="InterPro" id="IPR007053">
    <property type="entry name" value="LRAT_dom"/>
</dbReference>
<dbReference type="Gene3D" id="3.90.1720.10">
    <property type="entry name" value="endopeptidase domain like (from Nostoc punctiforme)"/>
    <property type="match status" value="1"/>
</dbReference>
<keyword evidence="4" id="KW-0812">Transmembrane</keyword>
<keyword evidence="4" id="KW-1133">Transmembrane helix</keyword>
<evidence type="ECO:0000256" key="4">
    <source>
        <dbReference type="SAM" id="Phobius"/>
    </source>
</evidence>
<dbReference type="Proteomes" id="UP000199665">
    <property type="component" value="Unassembled WGS sequence"/>
</dbReference>
<proteinExistence type="predicted"/>
<protein>
    <submittedName>
        <fullName evidence="6">Lecithin retinol acyltransferase</fullName>
    </submittedName>
</protein>
<organism evidence="6 7">
    <name type="scientific">Pseudomonas mohnii</name>
    <dbReference type="NCBI Taxonomy" id="395600"/>
    <lineage>
        <taxon>Bacteria</taxon>
        <taxon>Pseudomonadati</taxon>
        <taxon>Pseudomonadota</taxon>
        <taxon>Gammaproteobacteria</taxon>
        <taxon>Pseudomonadales</taxon>
        <taxon>Pseudomonadaceae</taxon>
        <taxon>Pseudomonas</taxon>
    </lineage>
</organism>
<keyword evidence="2" id="KW-0378">Hydrolase</keyword>
<sequence>MRRGDHLVSVRCGYTHHGIYIGAGEVLHYSGFGDSVSGPICRVSLEKFSGGMPTVVESHPLAVHDAEARIARGYTRLGEDSYNLVTNNCEHFVDWCIYGTTTSEQVRSVFSMAGNTLAHIVPGGAAVVTAIASASALKNGFDAASESEKPVEAALKVTAKSALIGAAAVVGGPVGIAGAVAVFAAKKLFFKK</sequence>
<dbReference type="PANTHER" id="PTHR13943">
    <property type="entry name" value="HRAS-LIKE SUPPRESSOR - RELATED"/>
    <property type="match status" value="1"/>
</dbReference>
<dbReference type="PROSITE" id="PS51934">
    <property type="entry name" value="LRAT"/>
    <property type="match status" value="1"/>
</dbReference>
<dbReference type="PANTHER" id="PTHR13943:SF77">
    <property type="entry name" value="LRAT DOMAIN-CONTAINING PROTEIN"/>
    <property type="match status" value="1"/>
</dbReference>
<keyword evidence="3" id="KW-0443">Lipid metabolism</keyword>
<keyword evidence="6" id="KW-0012">Acyltransferase</keyword>
<evidence type="ECO:0000313" key="6">
    <source>
        <dbReference type="EMBL" id="SEB99315.1"/>
    </source>
</evidence>
<dbReference type="InterPro" id="IPR051496">
    <property type="entry name" value="H-rev107_PLA/AT"/>
</dbReference>